<comment type="pathway">
    <text evidence="1">Cofactor biosynthesis; thiamine diphosphate biosynthesis.</text>
</comment>
<dbReference type="PATRIC" id="fig|1637645.4.peg.6777"/>
<keyword evidence="2" id="KW-0784">Thiamine biosynthesis</keyword>
<dbReference type="InterPro" id="IPR036188">
    <property type="entry name" value="FAD/NAD-bd_sf"/>
</dbReference>
<protein>
    <recommendedName>
        <fullName evidence="5">glycine oxidase</fullName>
        <ecNumber evidence="5">1.4.3.19</ecNumber>
    </recommendedName>
</protein>
<dbReference type="InterPro" id="IPR012727">
    <property type="entry name" value="Gly_oxidase_ThiO"/>
</dbReference>
<dbReference type="EC" id="1.4.3.19" evidence="5"/>
<dbReference type="Proteomes" id="UP000033607">
    <property type="component" value="Unassembled WGS sequence"/>
</dbReference>
<dbReference type="PANTHER" id="PTHR13847:SF289">
    <property type="entry name" value="GLYCINE OXIDASE"/>
    <property type="match status" value="1"/>
</dbReference>
<evidence type="ECO:0000313" key="7">
    <source>
        <dbReference type="EMBL" id="KKD35175.1"/>
    </source>
</evidence>
<evidence type="ECO:0000256" key="5">
    <source>
        <dbReference type="ARBA" id="ARBA00050018"/>
    </source>
</evidence>
<organism evidence="7 8">
    <name type="scientific">Limnoraphis robusta CS-951</name>
    <dbReference type="NCBI Taxonomy" id="1637645"/>
    <lineage>
        <taxon>Bacteria</taxon>
        <taxon>Bacillati</taxon>
        <taxon>Cyanobacteriota</taxon>
        <taxon>Cyanophyceae</taxon>
        <taxon>Oscillatoriophycideae</taxon>
        <taxon>Oscillatoriales</taxon>
        <taxon>Sirenicapillariaceae</taxon>
        <taxon>Limnoraphis</taxon>
    </lineage>
</organism>
<evidence type="ECO:0000256" key="4">
    <source>
        <dbReference type="ARBA" id="ARBA00049872"/>
    </source>
</evidence>
<feature type="domain" description="FAD dependent oxidoreductase" evidence="6">
    <location>
        <begin position="6"/>
        <end position="343"/>
    </location>
</feature>
<dbReference type="GO" id="GO:0050660">
    <property type="term" value="F:flavin adenine dinucleotide binding"/>
    <property type="evidence" value="ECO:0007669"/>
    <property type="project" value="InterPro"/>
</dbReference>
<comment type="catalytic activity">
    <reaction evidence="4">
        <text>glycine + O2 + H2O = glyoxylate + H2O2 + NH4(+)</text>
        <dbReference type="Rhea" id="RHEA:11532"/>
        <dbReference type="ChEBI" id="CHEBI:15377"/>
        <dbReference type="ChEBI" id="CHEBI:15379"/>
        <dbReference type="ChEBI" id="CHEBI:16240"/>
        <dbReference type="ChEBI" id="CHEBI:28938"/>
        <dbReference type="ChEBI" id="CHEBI:36655"/>
        <dbReference type="ChEBI" id="CHEBI:57305"/>
        <dbReference type="EC" id="1.4.3.19"/>
    </reaction>
</comment>
<comment type="caution">
    <text evidence="7">The sequence shown here is derived from an EMBL/GenBank/DDBJ whole genome shotgun (WGS) entry which is preliminary data.</text>
</comment>
<dbReference type="GO" id="GO:0009228">
    <property type="term" value="P:thiamine biosynthetic process"/>
    <property type="evidence" value="ECO:0007669"/>
    <property type="project" value="UniProtKB-KW"/>
</dbReference>
<dbReference type="GO" id="GO:0005737">
    <property type="term" value="C:cytoplasm"/>
    <property type="evidence" value="ECO:0007669"/>
    <property type="project" value="TreeGrafter"/>
</dbReference>
<dbReference type="UniPathway" id="UPA00060"/>
<evidence type="ECO:0000256" key="1">
    <source>
        <dbReference type="ARBA" id="ARBA00004948"/>
    </source>
</evidence>
<dbReference type="PANTHER" id="PTHR13847">
    <property type="entry name" value="SARCOSINE DEHYDROGENASE-RELATED"/>
    <property type="match status" value="1"/>
</dbReference>
<evidence type="ECO:0000256" key="3">
    <source>
        <dbReference type="ARBA" id="ARBA00023002"/>
    </source>
</evidence>
<proteinExistence type="predicted"/>
<dbReference type="SUPFAM" id="SSF54373">
    <property type="entry name" value="FAD-linked reductases, C-terminal domain"/>
    <property type="match status" value="1"/>
</dbReference>
<dbReference type="AlphaFoldDB" id="A0A0F5YAF1"/>
<dbReference type="Pfam" id="PF01266">
    <property type="entry name" value="DAO"/>
    <property type="match status" value="1"/>
</dbReference>
<sequence>MNASDDIIIIGGGLIGLSLAVELKLRGAHVTVLSRNFQEAAGHVAAGMLAPQAEVIPPGPMLELGLRSRALYREWISKLEEITGLDTGYWRCGILAPVYEIPDHTELYQPPNSPAIWLDQQAIHKHQPGLGVEVVGGWWFPQDAQVDNRRYLVKALQTASQQLGVQILEGVEVEAIARNSKTVEALQTNQGAITGSHYILTAGSWSGQLLPQVPVYPRKGQMLSLKVPESFESLPLKQVLFGTEIYIVPRRDGLIVIGATLEDVGFSVGLTPDGVQTLLAGAIRIYPVLRDFPIQEFWWGFRPTTPDLLPILGTSPFDNLTLAVGHYRNGILLAPITAKLIAESVLDQKSDPLLEYFAWERFSPAPLQR</sequence>
<dbReference type="GO" id="GO:0043799">
    <property type="term" value="F:glycine oxidase activity"/>
    <property type="evidence" value="ECO:0007669"/>
    <property type="project" value="UniProtKB-EC"/>
</dbReference>
<dbReference type="Gene3D" id="3.50.50.60">
    <property type="entry name" value="FAD/NAD(P)-binding domain"/>
    <property type="match status" value="1"/>
</dbReference>
<dbReference type="GO" id="GO:0009229">
    <property type="term" value="P:thiamine diphosphate biosynthetic process"/>
    <property type="evidence" value="ECO:0007669"/>
    <property type="project" value="UniProtKB-UniPathway"/>
</dbReference>
<evidence type="ECO:0000259" key="6">
    <source>
        <dbReference type="Pfam" id="PF01266"/>
    </source>
</evidence>
<dbReference type="InterPro" id="IPR006076">
    <property type="entry name" value="FAD-dep_OxRdtase"/>
</dbReference>
<dbReference type="Gene3D" id="3.30.9.10">
    <property type="entry name" value="D-Amino Acid Oxidase, subunit A, domain 2"/>
    <property type="match status" value="1"/>
</dbReference>
<dbReference type="EMBL" id="LATL02000346">
    <property type="protein sequence ID" value="KKD35175.1"/>
    <property type="molecule type" value="Genomic_DNA"/>
</dbReference>
<evidence type="ECO:0000313" key="8">
    <source>
        <dbReference type="Proteomes" id="UP000033607"/>
    </source>
</evidence>
<gene>
    <name evidence="7" type="ORF">WN50_26805</name>
</gene>
<dbReference type="OrthoDB" id="9805935at2"/>
<name>A0A0F5YAF1_9CYAN</name>
<dbReference type="SUPFAM" id="SSF51905">
    <property type="entry name" value="FAD/NAD(P)-binding domain"/>
    <property type="match status" value="1"/>
</dbReference>
<evidence type="ECO:0000256" key="2">
    <source>
        <dbReference type="ARBA" id="ARBA00022977"/>
    </source>
</evidence>
<dbReference type="RefSeq" id="WP_046281670.1">
    <property type="nucleotide sequence ID" value="NZ_LATL02000346.1"/>
</dbReference>
<accession>A0A0F5YAF1</accession>
<reference evidence="7 8" key="1">
    <citation type="submission" date="2015-06" db="EMBL/GenBank/DDBJ databases">
        <title>Draft genome assembly of filamentous brackish cyanobacterium Limnoraphis robusta strain CS-951.</title>
        <authorList>
            <person name="Willis A."/>
            <person name="Parks M."/>
            <person name="Burford M.A."/>
        </authorList>
    </citation>
    <scope>NUCLEOTIDE SEQUENCE [LARGE SCALE GENOMIC DNA]</scope>
    <source>
        <strain evidence="7 8">CS-951</strain>
    </source>
</reference>
<dbReference type="NCBIfam" id="TIGR02352">
    <property type="entry name" value="thiamin_ThiO"/>
    <property type="match status" value="1"/>
</dbReference>
<keyword evidence="3" id="KW-0560">Oxidoreductase</keyword>